<dbReference type="OrthoDB" id="10395994at2759"/>
<accession>A0A7D9HSK0</accession>
<proteinExistence type="predicted"/>
<evidence type="ECO:0000313" key="1">
    <source>
        <dbReference type="EMBL" id="CAB3989824.1"/>
    </source>
</evidence>
<organism evidence="1 2">
    <name type="scientific">Paramuricea clavata</name>
    <name type="common">Red gorgonian</name>
    <name type="synonym">Violescent sea-whip</name>
    <dbReference type="NCBI Taxonomy" id="317549"/>
    <lineage>
        <taxon>Eukaryota</taxon>
        <taxon>Metazoa</taxon>
        <taxon>Cnidaria</taxon>
        <taxon>Anthozoa</taxon>
        <taxon>Octocorallia</taxon>
        <taxon>Malacalcyonacea</taxon>
        <taxon>Plexauridae</taxon>
        <taxon>Paramuricea</taxon>
    </lineage>
</organism>
<gene>
    <name evidence="1" type="ORF">PACLA_8A056944</name>
</gene>
<dbReference type="AlphaFoldDB" id="A0A7D9HSK0"/>
<keyword evidence="2" id="KW-1185">Reference proteome</keyword>
<comment type="caution">
    <text evidence="1">The sequence shown here is derived from an EMBL/GenBank/DDBJ whole genome shotgun (WGS) entry which is preliminary data.</text>
</comment>
<dbReference type="Proteomes" id="UP001152795">
    <property type="component" value="Unassembled WGS sequence"/>
</dbReference>
<protein>
    <submittedName>
        <fullName evidence="1">Uncharacterized protein</fullName>
    </submittedName>
</protein>
<reference evidence="1" key="1">
    <citation type="submission" date="2020-04" db="EMBL/GenBank/DDBJ databases">
        <authorList>
            <person name="Alioto T."/>
            <person name="Alioto T."/>
            <person name="Gomez Garrido J."/>
        </authorList>
    </citation>
    <scope>NUCLEOTIDE SEQUENCE</scope>
    <source>
        <strain evidence="1">A484AB</strain>
    </source>
</reference>
<sequence length="182" mass="21362">MQNCLCEPKSCYNYRTNLLNQWKSLPNLLVSQNCDTLNLQQKRSLFQTRQDTLVPCYERSKSMDFAYSNCDVHLTLVDEENAMDFSTYDLYLSKDFTDLMDASLSERSDIDSNEVRTELDDSFDCWSELQSSELTQTNLSQSLASQMYSYENLDRVGKNLYKINKWFQRCSIDNEDSNERTD</sequence>
<evidence type="ECO:0000313" key="2">
    <source>
        <dbReference type="Proteomes" id="UP001152795"/>
    </source>
</evidence>
<name>A0A7D9HSK0_PARCT</name>
<dbReference type="EMBL" id="CACRXK020001557">
    <property type="protein sequence ID" value="CAB3989824.1"/>
    <property type="molecule type" value="Genomic_DNA"/>
</dbReference>